<keyword evidence="3 6" id="KW-0812">Transmembrane</keyword>
<evidence type="ECO:0000313" key="8">
    <source>
        <dbReference type="Proteomes" id="UP000460318"/>
    </source>
</evidence>
<feature type="transmembrane region" description="Helical" evidence="6">
    <location>
        <begin position="302"/>
        <end position="321"/>
    </location>
</feature>
<dbReference type="GO" id="GO:0022857">
    <property type="term" value="F:transmembrane transporter activity"/>
    <property type="evidence" value="ECO:0007669"/>
    <property type="project" value="InterPro"/>
</dbReference>
<accession>A0A7X3IF80</accession>
<keyword evidence="8" id="KW-1185">Reference proteome</keyword>
<feature type="transmembrane region" description="Helical" evidence="6">
    <location>
        <begin position="172"/>
        <end position="193"/>
    </location>
</feature>
<feature type="transmembrane region" description="Helical" evidence="6">
    <location>
        <begin position="441"/>
        <end position="459"/>
    </location>
</feature>
<feature type="transmembrane region" description="Helical" evidence="6">
    <location>
        <begin position="254"/>
        <end position="275"/>
    </location>
</feature>
<dbReference type="Pfam" id="PF13520">
    <property type="entry name" value="AA_permease_2"/>
    <property type="match status" value="1"/>
</dbReference>
<dbReference type="PIRSF" id="PIRSF006060">
    <property type="entry name" value="AA_transporter"/>
    <property type="match status" value="1"/>
</dbReference>
<feature type="transmembrane region" description="Helical" evidence="6">
    <location>
        <begin position="44"/>
        <end position="63"/>
    </location>
</feature>
<reference evidence="7 8" key="1">
    <citation type="submission" date="2019-12" db="EMBL/GenBank/DDBJ databases">
        <title>Paenibacillus sp. nov., an endophytic bacterium isolated from the stem of Dendrobium.</title>
        <authorList>
            <person name="Zhao R."/>
        </authorList>
    </citation>
    <scope>NUCLEOTIDE SEQUENCE [LARGE SCALE GENOMIC DNA]</scope>
    <source>
        <strain evidence="7 8">HJL G12</strain>
    </source>
</reference>
<dbReference type="Gene3D" id="1.20.1740.10">
    <property type="entry name" value="Amino acid/polyamine transporter I"/>
    <property type="match status" value="1"/>
</dbReference>
<feature type="transmembrane region" description="Helical" evidence="6">
    <location>
        <begin position="417"/>
        <end position="435"/>
    </location>
</feature>
<dbReference type="InterPro" id="IPR050367">
    <property type="entry name" value="APC_superfamily"/>
</dbReference>
<feature type="transmembrane region" description="Helical" evidence="6">
    <location>
        <begin position="350"/>
        <end position="371"/>
    </location>
</feature>
<dbReference type="Proteomes" id="UP000460318">
    <property type="component" value="Unassembled WGS sequence"/>
</dbReference>
<feature type="transmembrane region" description="Helical" evidence="6">
    <location>
        <begin position="213"/>
        <end position="233"/>
    </location>
</feature>
<keyword evidence="2" id="KW-1003">Cell membrane</keyword>
<comment type="subcellular location">
    <subcellularLocation>
        <location evidence="1">Cell membrane</location>
        <topology evidence="1">Multi-pass membrane protein</topology>
    </subcellularLocation>
</comment>
<feature type="transmembrane region" description="Helical" evidence="6">
    <location>
        <begin position="377"/>
        <end position="396"/>
    </location>
</feature>
<dbReference type="InterPro" id="IPR002293">
    <property type="entry name" value="AA/rel_permease1"/>
</dbReference>
<dbReference type="EMBL" id="WUBI01000001">
    <property type="protein sequence ID" value="MWV42794.1"/>
    <property type="molecule type" value="Genomic_DNA"/>
</dbReference>
<gene>
    <name evidence="7" type="ORF">GRF59_04065</name>
</gene>
<evidence type="ECO:0000256" key="5">
    <source>
        <dbReference type="ARBA" id="ARBA00023136"/>
    </source>
</evidence>
<evidence type="ECO:0000256" key="3">
    <source>
        <dbReference type="ARBA" id="ARBA00022692"/>
    </source>
</evidence>
<dbReference type="PANTHER" id="PTHR42770:SF14">
    <property type="entry name" value="ARGININE_ORNITHINE ANTIPORTER-RELATED"/>
    <property type="match status" value="1"/>
</dbReference>
<proteinExistence type="predicted"/>
<feature type="transmembrane region" description="Helical" evidence="6">
    <location>
        <begin position="141"/>
        <end position="160"/>
    </location>
</feature>
<evidence type="ECO:0000256" key="4">
    <source>
        <dbReference type="ARBA" id="ARBA00022989"/>
    </source>
</evidence>
<dbReference type="AlphaFoldDB" id="A0A7X3IF80"/>
<evidence type="ECO:0000256" key="6">
    <source>
        <dbReference type="SAM" id="Phobius"/>
    </source>
</evidence>
<dbReference type="PANTHER" id="PTHR42770">
    <property type="entry name" value="AMINO ACID TRANSPORTER-RELATED"/>
    <property type="match status" value="1"/>
</dbReference>
<evidence type="ECO:0000313" key="7">
    <source>
        <dbReference type="EMBL" id="MWV42794.1"/>
    </source>
</evidence>
<sequence>MKRHQLGFWILTALVVGNMVGSGIFMLPRSLSEAASPAGVILAWAATGLGVLTLALVFGSLAVRKPELSGGPQIYAKELFREGSPGSLLAGFMSTWGYWIGNIAGFVAVITTFASYLSTFFPVLTSQKAWLTMGSFSLKAGNVLTFLVCSILLWGTHAICLNGMKSAGRLNLIATTIKVIGFALFIVIALFAFQQSNIGPFLAPRTGSGGEMLGLLSQVNGAAVATLWAFIGVESAMVFAARARRKLDIRRATIAGLVISLMLYVGISILTMGLLTQDQLMASQNPLVDGITTVLGPIGGKLLAGLGLISLLGSTIGWVLLSSEVPFQAAKLGVFLPSFAKENRQGMPKVSLWISNAVGQILLLSTISGSISAAFDFIIYIATLAYLVPYLIASIYNLKLVWTGETYSLRRERITEGIIAAAAAIYSLWVIVAGTANLKTFLLGLALIVSGVLIYPLLLRYRKIQSNTL</sequence>
<protein>
    <submittedName>
        <fullName evidence="7">Amino acid permease</fullName>
    </submittedName>
</protein>
<name>A0A7X3IF80_9BACL</name>
<dbReference type="RefSeq" id="WP_160496365.1">
    <property type="nucleotide sequence ID" value="NZ_WUBI01000001.1"/>
</dbReference>
<dbReference type="GO" id="GO:0005886">
    <property type="term" value="C:plasma membrane"/>
    <property type="evidence" value="ECO:0007669"/>
    <property type="project" value="UniProtKB-SubCell"/>
</dbReference>
<feature type="transmembrane region" description="Helical" evidence="6">
    <location>
        <begin position="96"/>
        <end position="121"/>
    </location>
</feature>
<comment type="caution">
    <text evidence="7">The sequence shown here is derived from an EMBL/GenBank/DDBJ whole genome shotgun (WGS) entry which is preliminary data.</text>
</comment>
<organism evidence="7 8">
    <name type="scientific">Paenibacillus dendrobii</name>
    <dbReference type="NCBI Taxonomy" id="2691084"/>
    <lineage>
        <taxon>Bacteria</taxon>
        <taxon>Bacillati</taxon>
        <taxon>Bacillota</taxon>
        <taxon>Bacilli</taxon>
        <taxon>Bacillales</taxon>
        <taxon>Paenibacillaceae</taxon>
        <taxon>Paenibacillus</taxon>
    </lineage>
</organism>
<evidence type="ECO:0000256" key="2">
    <source>
        <dbReference type="ARBA" id="ARBA00022475"/>
    </source>
</evidence>
<keyword evidence="4 6" id="KW-1133">Transmembrane helix</keyword>
<keyword evidence="5 6" id="KW-0472">Membrane</keyword>
<evidence type="ECO:0000256" key="1">
    <source>
        <dbReference type="ARBA" id="ARBA00004651"/>
    </source>
</evidence>